<organism evidence="3 4">
    <name type="scientific">Kroppenstedtia pulmonis</name>
    <dbReference type="NCBI Taxonomy" id="1380685"/>
    <lineage>
        <taxon>Bacteria</taxon>
        <taxon>Bacillati</taxon>
        <taxon>Bacillota</taxon>
        <taxon>Bacilli</taxon>
        <taxon>Bacillales</taxon>
        <taxon>Thermoactinomycetaceae</taxon>
        <taxon>Kroppenstedtia</taxon>
    </lineage>
</organism>
<sequence length="67" mass="7804">MRKQMGNRLRSLRGKKSRKEVAKAIGISVSTLQMYENGKRTPKDSIKIKLAQYYHVSVEKLFFSTRD</sequence>
<dbReference type="SUPFAM" id="SSF47413">
    <property type="entry name" value="lambda repressor-like DNA-binding domains"/>
    <property type="match status" value="1"/>
</dbReference>
<feature type="domain" description="HTH cro/C1-type" evidence="2">
    <location>
        <begin position="9"/>
        <end position="61"/>
    </location>
</feature>
<dbReference type="PANTHER" id="PTHR46558">
    <property type="entry name" value="TRACRIPTIONAL REGULATORY PROTEIN-RELATED-RELATED"/>
    <property type="match status" value="1"/>
</dbReference>
<dbReference type="PANTHER" id="PTHR46558:SF11">
    <property type="entry name" value="HTH-TYPE TRANSCRIPTIONAL REGULATOR XRE"/>
    <property type="match status" value="1"/>
</dbReference>
<dbReference type="InterPro" id="IPR001387">
    <property type="entry name" value="Cro/C1-type_HTH"/>
</dbReference>
<evidence type="ECO:0000313" key="4">
    <source>
        <dbReference type="Proteomes" id="UP000503088"/>
    </source>
</evidence>
<dbReference type="CDD" id="cd00093">
    <property type="entry name" value="HTH_XRE"/>
    <property type="match status" value="1"/>
</dbReference>
<dbReference type="EMBL" id="CP048104">
    <property type="protein sequence ID" value="QKG85921.1"/>
    <property type="molecule type" value="Genomic_DNA"/>
</dbReference>
<dbReference type="InterPro" id="IPR010982">
    <property type="entry name" value="Lambda_DNA-bd_dom_sf"/>
</dbReference>
<keyword evidence="1" id="KW-0238">DNA-binding</keyword>
<dbReference type="Proteomes" id="UP000503088">
    <property type="component" value="Chromosome"/>
</dbReference>
<keyword evidence="4" id="KW-1185">Reference proteome</keyword>
<protein>
    <submittedName>
        <fullName evidence="3">Helix-turn-helix transcriptional regulator</fullName>
    </submittedName>
</protein>
<dbReference type="SMART" id="SM00530">
    <property type="entry name" value="HTH_XRE"/>
    <property type="match status" value="1"/>
</dbReference>
<dbReference type="Pfam" id="PF01381">
    <property type="entry name" value="HTH_3"/>
    <property type="match status" value="1"/>
</dbReference>
<dbReference type="KEGG" id="kpul:GXN76_05560"/>
<reference evidence="3 4" key="1">
    <citation type="submission" date="2020-01" db="EMBL/GenBank/DDBJ databases">
        <authorList>
            <person name="Gulvik C.A."/>
            <person name="Batra D.G."/>
        </authorList>
    </citation>
    <scope>NUCLEOTIDE SEQUENCE [LARGE SCALE GENOMIC DNA]</scope>
    <source>
        <strain evidence="3 4">W9323</strain>
    </source>
</reference>
<evidence type="ECO:0000259" key="2">
    <source>
        <dbReference type="PROSITE" id="PS50943"/>
    </source>
</evidence>
<accession>A0A7D3YC36</accession>
<evidence type="ECO:0000313" key="3">
    <source>
        <dbReference type="EMBL" id="QKG85921.1"/>
    </source>
</evidence>
<proteinExistence type="predicted"/>
<name>A0A7D3YC36_9BACL</name>
<evidence type="ECO:0000256" key="1">
    <source>
        <dbReference type="ARBA" id="ARBA00023125"/>
    </source>
</evidence>
<dbReference type="PROSITE" id="PS50943">
    <property type="entry name" value="HTH_CROC1"/>
    <property type="match status" value="1"/>
</dbReference>
<dbReference type="Gene3D" id="1.10.260.40">
    <property type="entry name" value="lambda repressor-like DNA-binding domains"/>
    <property type="match status" value="1"/>
</dbReference>
<gene>
    <name evidence="3" type="ORF">GXN76_05560</name>
</gene>
<dbReference type="AlphaFoldDB" id="A0A7D3YC36"/>
<dbReference type="GO" id="GO:0003677">
    <property type="term" value="F:DNA binding"/>
    <property type="evidence" value="ECO:0007669"/>
    <property type="project" value="UniProtKB-KW"/>
</dbReference>